<dbReference type="PANTHER" id="PTHR15108">
    <property type="entry name" value="N-ACYLGLUCOSAMINE-2-EPIMERASE"/>
    <property type="match status" value="1"/>
</dbReference>
<evidence type="ECO:0000313" key="5">
    <source>
        <dbReference type="Proteomes" id="UP000289805"/>
    </source>
</evidence>
<organism evidence="4 5">
    <name type="scientific">Oerskovia turbata</name>
    <dbReference type="NCBI Taxonomy" id="1713"/>
    <lineage>
        <taxon>Bacteria</taxon>
        <taxon>Bacillati</taxon>
        <taxon>Actinomycetota</taxon>
        <taxon>Actinomycetes</taxon>
        <taxon>Micrococcales</taxon>
        <taxon>Cellulomonadaceae</taxon>
        <taxon>Oerskovia</taxon>
    </lineage>
</organism>
<dbReference type="Proteomes" id="UP000290517">
    <property type="component" value="Unassembled WGS sequence"/>
</dbReference>
<dbReference type="GO" id="GO:0016853">
    <property type="term" value="F:isomerase activity"/>
    <property type="evidence" value="ECO:0007669"/>
    <property type="project" value="UniProtKB-KW"/>
</dbReference>
<protein>
    <submittedName>
        <fullName evidence="4">AGE family epimerase/isomerase</fullName>
    </submittedName>
</protein>
<sequence length="419" mass="45805">MTVRDEPARTADGAAWRHDELRRLLAFAQASLGPDGGARWLDDDGVPDAHAPVHTWITARTAHMYALGTLLGVPGADTLADLALDGLRTHLVDPADGGWFASRGPGDAVDDTKSAYAHAFVVLAASSGVVAGRPGARALLDDALRVLDREFWEADQGMLRDEWDRAWTTCAPYRGANANMHGVEALLAAHSATGDARWLERASTIAERVVGWAAERDWRVVEHFDEAWRPLPELNAERPDDKFKPYGSTPGHGFEWARLLLQLDAAQDPTTSGGIPGVPGARLDAARRLFDRAAADGWDPGEGGFVYTVDWSGRPVEQRRFHWVAAEAIAAAEVLARVTGEERYARLADDWWAYARTHLVDVERGSWHHELDAHNRPSAVVWDGKPDIYHAGQALLLADVPVTGSLAESVRAWRAQRAS</sequence>
<dbReference type="Pfam" id="PF07221">
    <property type="entry name" value="GlcNAc_2-epim"/>
    <property type="match status" value="1"/>
</dbReference>
<evidence type="ECO:0000256" key="1">
    <source>
        <dbReference type="ARBA" id="ARBA00008558"/>
    </source>
</evidence>
<gene>
    <name evidence="3" type="ORF">EQW73_09520</name>
    <name evidence="4" type="ORF">EQW78_11825</name>
</gene>
<evidence type="ECO:0000313" key="6">
    <source>
        <dbReference type="Proteomes" id="UP000290517"/>
    </source>
</evidence>
<dbReference type="InterPro" id="IPR012341">
    <property type="entry name" value="6hp_glycosidase-like_sf"/>
</dbReference>
<evidence type="ECO:0000256" key="2">
    <source>
        <dbReference type="ARBA" id="ARBA00023235"/>
    </source>
</evidence>
<accession>A0A4Q1KT45</accession>
<dbReference type="RefSeq" id="WP_036571485.1">
    <property type="nucleotide sequence ID" value="NZ_JOFV01000006.1"/>
</dbReference>
<dbReference type="EMBL" id="SDJR01000005">
    <property type="protein sequence ID" value="RXR25740.1"/>
    <property type="molecule type" value="Genomic_DNA"/>
</dbReference>
<evidence type="ECO:0000313" key="4">
    <source>
        <dbReference type="EMBL" id="RXR33172.1"/>
    </source>
</evidence>
<keyword evidence="2 4" id="KW-0413">Isomerase</keyword>
<dbReference type="Proteomes" id="UP000289805">
    <property type="component" value="Unassembled WGS sequence"/>
</dbReference>
<name>A0A4Q1KT45_9CELL</name>
<reference evidence="5 6" key="1">
    <citation type="submission" date="2019-01" db="EMBL/GenBank/DDBJ databases">
        <title>Oerskovia turbata Genome sequencing and assembly.</title>
        <authorList>
            <person name="Dou T."/>
        </authorList>
    </citation>
    <scope>NUCLEOTIDE SEQUENCE [LARGE SCALE GENOMIC DNA]</scope>
    <source>
        <strain evidence="4 5">JCM12123</strain>
        <strain evidence="3 6">JCM3160</strain>
    </source>
</reference>
<dbReference type="OrthoDB" id="9806359at2"/>
<dbReference type="SUPFAM" id="SSF48208">
    <property type="entry name" value="Six-hairpin glycosidases"/>
    <property type="match status" value="1"/>
</dbReference>
<comment type="caution">
    <text evidence="4">The sequence shown here is derived from an EMBL/GenBank/DDBJ whole genome shotgun (WGS) entry which is preliminary data.</text>
</comment>
<comment type="similarity">
    <text evidence="1">Belongs to the N-acylglucosamine 2-epimerase family.</text>
</comment>
<evidence type="ECO:0000313" key="3">
    <source>
        <dbReference type="EMBL" id="RXR25740.1"/>
    </source>
</evidence>
<dbReference type="AlphaFoldDB" id="A0A4Q1KT45"/>
<dbReference type="EMBL" id="SDJQ01000015">
    <property type="protein sequence ID" value="RXR33172.1"/>
    <property type="molecule type" value="Genomic_DNA"/>
</dbReference>
<proteinExistence type="inferred from homology"/>
<keyword evidence="6" id="KW-1185">Reference proteome</keyword>
<dbReference type="InterPro" id="IPR008928">
    <property type="entry name" value="6-hairpin_glycosidase_sf"/>
</dbReference>
<dbReference type="InterPro" id="IPR010819">
    <property type="entry name" value="AGE/CE"/>
</dbReference>
<dbReference type="GO" id="GO:0005975">
    <property type="term" value="P:carbohydrate metabolic process"/>
    <property type="evidence" value="ECO:0007669"/>
    <property type="project" value="InterPro"/>
</dbReference>
<dbReference type="Gene3D" id="1.50.10.10">
    <property type="match status" value="1"/>
</dbReference>
<dbReference type="STRING" id="1713.GCA_000718325_01588"/>